<keyword evidence="2" id="KW-0288">FMN</keyword>
<evidence type="ECO:0000313" key="6">
    <source>
        <dbReference type="EMBL" id="TCS32583.1"/>
    </source>
</evidence>
<accession>A0A4R3HNS7</accession>
<evidence type="ECO:0000313" key="7">
    <source>
        <dbReference type="Proteomes" id="UP000295382"/>
    </source>
</evidence>
<name>A0A4R3HNS7_PAULE</name>
<dbReference type="NCBIfam" id="TIGR03571">
    <property type="entry name" value="lucif_BA3436"/>
    <property type="match status" value="1"/>
</dbReference>
<dbReference type="EMBL" id="SLZQ01000021">
    <property type="protein sequence ID" value="TCS32583.1"/>
    <property type="molecule type" value="Genomic_DNA"/>
</dbReference>
<keyword evidence="4" id="KW-0503">Monooxygenase</keyword>
<gene>
    <name evidence="6" type="ORF">EDC30_1217</name>
</gene>
<dbReference type="PANTHER" id="PTHR30011:SF16">
    <property type="entry name" value="C2H2 FINGER DOMAIN TRANSCRIPTION FACTOR (EUROFUNG)-RELATED"/>
    <property type="match status" value="1"/>
</dbReference>
<evidence type="ECO:0000256" key="1">
    <source>
        <dbReference type="ARBA" id="ARBA00022630"/>
    </source>
</evidence>
<protein>
    <submittedName>
        <fullName evidence="6">Luciferase-type oxidoreductase</fullName>
    </submittedName>
</protein>
<evidence type="ECO:0000256" key="4">
    <source>
        <dbReference type="ARBA" id="ARBA00023033"/>
    </source>
</evidence>
<comment type="caution">
    <text evidence="6">The sequence shown here is derived from an EMBL/GenBank/DDBJ whole genome shotgun (WGS) entry which is preliminary data.</text>
</comment>
<dbReference type="AlphaFoldDB" id="A0A4R3HNS7"/>
<reference evidence="6 7" key="1">
    <citation type="submission" date="2019-03" db="EMBL/GenBank/DDBJ databases">
        <title>Genomic Encyclopedia of Type Strains, Phase IV (KMG-IV): sequencing the most valuable type-strain genomes for metagenomic binning, comparative biology and taxonomic classification.</title>
        <authorList>
            <person name="Goeker M."/>
        </authorList>
    </citation>
    <scope>NUCLEOTIDE SEQUENCE [LARGE SCALE GENOMIC DNA]</scope>
    <source>
        <strain evidence="6 7">DSM 7445</strain>
    </source>
</reference>
<proteinExistence type="predicted"/>
<evidence type="ECO:0000256" key="2">
    <source>
        <dbReference type="ARBA" id="ARBA00022643"/>
    </source>
</evidence>
<dbReference type="Pfam" id="PF00296">
    <property type="entry name" value="Bac_luciferase"/>
    <property type="match status" value="1"/>
</dbReference>
<evidence type="ECO:0000256" key="3">
    <source>
        <dbReference type="ARBA" id="ARBA00023002"/>
    </source>
</evidence>
<dbReference type="SUPFAM" id="SSF51679">
    <property type="entry name" value="Bacterial luciferase-like"/>
    <property type="match status" value="1"/>
</dbReference>
<dbReference type="Gene3D" id="3.20.20.30">
    <property type="entry name" value="Luciferase-like domain"/>
    <property type="match status" value="1"/>
</dbReference>
<keyword evidence="3" id="KW-0560">Oxidoreductase</keyword>
<dbReference type="InterPro" id="IPR051260">
    <property type="entry name" value="Diverse_substr_monoxygenases"/>
</dbReference>
<feature type="domain" description="Luciferase-like" evidence="5">
    <location>
        <begin position="72"/>
        <end position="296"/>
    </location>
</feature>
<dbReference type="Proteomes" id="UP000295382">
    <property type="component" value="Unassembled WGS sequence"/>
</dbReference>
<dbReference type="GO" id="GO:0016705">
    <property type="term" value="F:oxidoreductase activity, acting on paired donors, with incorporation or reduction of molecular oxygen"/>
    <property type="evidence" value="ECO:0007669"/>
    <property type="project" value="InterPro"/>
</dbReference>
<dbReference type="InterPro" id="IPR020020">
    <property type="entry name" value="Luciferase-type_oxidoreductase"/>
</dbReference>
<keyword evidence="7" id="KW-1185">Reference proteome</keyword>
<dbReference type="InterPro" id="IPR036661">
    <property type="entry name" value="Luciferase-like_sf"/>
</dbReference>
<dbReference type="PANTHER" id="PTHR30011">
    <property type="entry name" value="ALKANESULFONATE MONOOXYGENASE-RELATED"/>
    <property type="match status" value="1"/>
</dbReference>
<dbReference type="InterPro" id="IPR011251">
    <property type="entry name" value="Luciferase-like_dom"/>
</dbReference>
<evidence type="ECO:0000259" key="5">
    <source>
        <dbReference type="Pfam" id="PF00296"/>
    </source>
</evidence>
<dbReference type="GO" id="GO:0004497">
    <property type="term" value="F:monooxygenase activity"/>
    <property type="evidence" value="ECO:0007669"/>
    <property type="project" value="UniProtKB-KW"/>
</dbReference>
<organism evidence="6 7">
    <name type="scientific">Paucimonas lemoignei</name>
    <name type="common">Pseudomonas lemoignei</name>
    <dbReference type="NCBI Taxonomy" id="29443"/>
    <lineage>
        <taxon>Bacteria</taxon>
        <taxon>Pseudomonadati</taxon>
        <taxon>Pseudomonadota</taxon>
        <taxon>Betaproteobacteria</taxon>
        <taxon>Burkholderiales</taxon>
        <taxon>Burkholderiaceae</taxon>
        <taxon>Paucimonas</taxon>
    </lineage>
</organism>
<keyword evidence="1" id="KW-0285">Flavoprotein</keyword>
<sequence length="376" mass="41626">MTATWPRLAGRAFFPLAPKACGMRIARYSEIESSLRVEKEMATANMLSPNRKAKPSDMKGYRRMFAPDRLTLGVFFPIEAFEGDQPSMQHQEYLARRAEELGFAALWFRDVPLRDPSFGDIGQVFDPWMYLGWIAAQTREIALATGSIVLPLRHPLHTAKAAASVDQLSGGRLVLGVASGDRPVEFPAFGVDFEQRSALFRDNLSVIRTVLDNEFPTVHSSYGDLYGNADLVPKPTGRLPMLVTGHSGQRLDWIAQHADGWITYPRGIERQMEVVSHWRAAVEAVAPGSFKPFVQSFYVDLSDNPDQPPTPIHLGFRGGRNFVLHFLEALQTIGVNHVILNLKYGARDAGAVLEEIGKEILPQLKAGVPAAAYSAQ</sequence>